<dbReference type="GO" id="GO:0005524">
    <property type="term" value="F:ATP binding"/>
    <property type="evidence" value="ECO:0007669"/>
    <property type="project" value="UniProtKB-UniRule"/>
</dbReference>
<keyword evidence="10" id="KW-0430">Lectin</keyword>
<accession>A0A843XSK3</accession>
<dbReference type="InterPro" id="IPR011009">
    <property type="entry name" value="Kinase-like_dom_sf"/>
</dbReference>
<dbReference type="Pfam" id="PF00069">
    <property type="entry name" value="Pkinase"/>
    <property type="match status" value="1"/>
</dbReference>
<evidence type="ECO:0000256" key="18">
    <source>
        <dbReference type="PROSITE-ProRule" id="PRU10141"/>
    </source>
</evidence>
<gene>
    <name evidence="22" type="ORF">Taro_055923</name>
</gene>
<dbReference type="InterPro" id="IPR013320">
    <property type="entry name" value="ConA-like_dom_sf"/>
</dbReference>
<evidence type="ECO:0000256" key="16">
    <source>
        <dbReference type="ARBA" id="ARBA00023170"/>
    </source>
</evidence>
<evidence type="ECO:0000256" key="6">
    <source>
        <dbReference type="ARBA" id="ARBA00022527"/>
    </source>
</evidence>
<dbReference type="PROSITE" id="PS00108">
    <property type="entry name" value="PROTEIN_KINASE_ST"/>
    <property type="match status" value="1"/>
</dbReference>
<evidence type="ECO:0000256" key="12">
    <source>
        <dbReference type="ARBA" id="ARBA00022777"/>
    </source>
</evidence>
<comment type="similarity">
    <text evidence="2">In the N-terminal section; belongs to the leguminous lectin family.</text>
</comment>
<dbReference type="InterPro" id="IPR017441">
    <property type="entry name" value="Protein_kinase_ATP_BS"/>
</dbReference>
<dbReference type="OrthoDB" id="543442at2759"/>
<keyword evidence="8 19" id="KW-0812">Transmembrane</keyword>
<dbReference type="FunFam" id="3.30.200.20:FF:000178">
    <property type="entry name" value="serine/threonine-protein kinase PBS1-like"/>
    <property type="match status" value="1"/>
</dbReference>
<dbReference type="PANTHER" id="PTHR27007">
    <property type="match status" value="1"/>
</dbReference>
<keyword evidence="6" id="KW-0723">Serine/threonine-protein kinase</keyword>
<dbReference type="InterPro" id="IPR019825">
    <property type="entry name" value="Lectin_legB_Mn/Ca_BS"/>
</dbReference>
<dbReference type="FunFam" id="2.60.120.200:FF:000051">
    <property type="entry name" value="L-type lectin-domain containing receptor kinase V.9"/>
    <property type="match status" value="1"/>
</dbReference>
<dbReference type="SMART" id="SM00220">
    <property type="entry name" value="S_TKc"/>
    <property type="match status" value="1"/>
</dbReference>
<feature type="domain" description="Protein kinase" evidence="21">
    <location>
        <begin position="344"/>
        <end position="623"/>
    </location>
</feature>
<keyword evidence="14 19" id="KW-1133">Transmembrane helix</keyword>
<keyword evidence="12" id="KW-0418">Kinase</keyword>
<keyword evidence="11 18" id="KW-0547">Nucleotide-binding</keyword>
<dbReference type="EC" id="2.7.11.1" evidence="4"/>
<evidence type="ECO:0000256" key="4">
    <source>
        <dbReference type="ARBA" id="ARBA00012513"/>
    </source>
</evidence>
<evidence type="ECO:0000256" key="1">
    <source>
        <dbReference type="ARBA" id="ARBA00004251"/>
    </source>
</evidence>
<dbReference type="GO" id="GO:0005886">
    <property type="term" value="C:plasma membrane"/>
    <property type="evidence" value="ECO:0007669"/>
    <property type="project" value="UniProtKB-SubCell"/>
</dbReference>
<dbReference type="CDD" id="cd14066">
    <property type="entry name" value="STKc_IRAK"/>
    <property type="match status" value="1"/>
</dbReference>
<name>A0A843XSK3_COLES</name>
<dbReference type="Pfam" id="PF00139">
    <property type="entry name" value="Lectin_legB"/>
    <property type="match status" value="1"/>
</dbReference>
<feature type="binding site" evidence="18">
    <location>
        <position position="373"/>
    </location>
    <ligand>
        <name>ATP</name>
        <dbReference type="ChEBI" id="CHEBI:30616"/>
    </ligand>
</feature>
<comment type="similarity">
    <text evidence="3">In the C-terminal section; belongs to the protein kinase superfamily. Ser/Thr protein kinase family.</text>
</comment>
<evidence type="ECO:0000256" key="11">
    <source>
        <dbReference type="ARBA" id="ARBA00022741"/>
    </source>
</evidence>
<keyword evidence="17" id="KW-0325">Glycoprotein</keyword>
<dbReference type="EMBL" id="NMUH01014213">
    <property type="protein sequence ID" value="MQM22864.1"/>
    <property type="molecule type" value="Genomic_DNA"/>
</dbReference>
<evidence type="ECO:0000259" key="21">
    <source>
        <dbReference type="PROSITE" id="PS50011"/>
    </source>
</evidence>
<keyword evidence="5" id="KW-1003">Cell membrane</keyword>
<evidence type="ECO:0000256" key="3">
    <source>
        <dbReference type="ARBA" id="ARBA00010217"/>
    </source>
</evidence>
<dbReference type="AlphaFoldDB" id="A0A843XSK3"/>
<keyword evidence="7" id="KW-0808">Transferase</keyword>
<evidence type="ECO:0000256" key="10">
    <source>
        <dbReference type="ARBA" id="ARBA00022734"/>
    </source>
</evidence>
<protein>
    <recommendedName>
        <fullName evidence="4">non-specific serine/threonine protein kinase</fullName>
        <ecNumber evidence="4">2.7.11.1</ecNumber>
    </recommendedName>
</protein>
<evidence type="ECO:0000256" key="17">
    <source>
        <dbReference type="ARBA" id="ARBA00023180"/>
    </source>
</evidence>
<sequence length="664" mass="72984">MVTRLLLFVVLLLPNFVSCSDAVDFLYNGFRGANLTLDGTAAVTSDGLLRLTNATMPEKSHAFYPDPVRFKINRSSGGASSFSSTFVFGIVPEFSGLMSGHGIALVLSPTQDFHTAIGSQYMGLFNLSSNGKPFNHVVAVELDTVQNPEFSDINANHVGVDIDGMSSITSQRAGYYVNGELQNLNLTSGNSFQAWVEYDGESNQLNVTIAPMGMIKPATPLLSRAINLSRVIFEHMYVGFSSSSDTFRTIHYIQGWSFMTNGTARELDLASLPRLPRRRRKKNPIALVIGLPAGALVAVLAMASALVVVLRRRARFSQMLEDWELAYGPQRFQYRDLYKATQGFRDAEVLGAGGSGTVYRGVLASSKEEVAIKRVCHGSRQGMRAFVAEVACLGRVRHRNLVRLLGYCRREGEFLLVYDFMPNGSLDKFLFDRRSSTLGWSCRFGIIRGVASGLLYLHEEWEQVVIHRDVKASNVLLDGDFNGRLGDFGLARLYDRGTDPQTTHVVGTMGYLAPEIPRTGKSTKATDVFAFGVFLLEVACGRRPVEPRAAEDEVLLVDWVLACWSRGEILEAADPRLGGAYVTEEMEMVLKLGLLCCDPLPAARPGIRRAVQILCGDVPLPKFSSNYLNSSVMALLENEVFGGVSLEEYPVNSDTVSFLSASRH</sequence>
<evidence type="ECO:0000256" key="14">
    <source>
        <dbReference type="ARBA" id="ARBA00022989"/>
    </source>
</evidence>
<comment type="caution">
    <text evidence="22">The sequence shown here is derived from an EMBL/GenBank/DDBJ whole genome shotgun (WGS) entry which is preliminary data.</text>
</comment>
<evidence type="ECO:0000256" key="7">
    <source>
        <dbReference type="ARBA" id="ARBA00022679"/>
    </source>
</evidence>
<dbReference type="PROSITE" id="PS00307">
    <property type="entry name" value="LECTIN_LEGUME_BETA"/>
    <property type="match status" value="1"/>
</dbReference>
<evidence type="ECO:0000256" key="15">
    <source>
        <dbReference type="ARBA" id="ARBA00023136"/>
    </source>
</evidence>
<keyword evidence="9 20" id="KW-0732">Signal</keyword>
<organism evidence="22 23">
    <name type="scientific">Colocasia esculenta</name>
    <name type="common">Wild taro</name>
    <name type="synonym">Arum esculentum</name>
    <dbReference type="NCBI Taxonomy" id="4460"/>
    <lineage>
        <taxon>Eukaryota</taxon>
        <taxon>Viridiplantae</taxon>
        <taxon>Streptophyta</taxon>
        <taxon>Embryophyta</taxon>
        <taxon>Tracheophyta</taxon>
        <taxon>Spermatophyta</taxon>
        <taxon>Magnoliopsida</taxon>
        <taxon>Liliopsida</taxon>
        <taxon>Araceae</taxon>
        <taxon>Aroideae</taxon>
        <taxon>Colocasieae</taxon>
        <taxon>Colocasia</taxon>
    </lineage>
</organism>
<keyword evidence="23" id="KW-1185">Reference proteome</keyword>
<dbReference type="InterPro" id="IPR008271">
    <property type="entry name" value="Ser/Thr_kinase_AS"/>
</dbReference>
<evidence type="ECO:0000256" key="20">
    <source>
        <dbReference type="SAM" id="SignalP"/>
    </source>
</evidence>
<dbReference type="GO" id="GO:0030246">
    <property type="term" value="F:carbohydrate binding"/>
    <property type="evidence" value="ECO:0007669"/>
    <property type="project" value="UniProtKB-KW"/>
</dbReference>
<dbReference type="Gene3D" id="1.10.510.10">
    <property type="entry name" value="Transferase(Phosphotransferase) domain 1"/>
    <property type="match status" value="1"/>
</dbReference>
<dbReference type="PROSITE" id="PS50011">
    <property type="entry name" value="PROTEIN_KINASE_DOM"/>
    <property type="match status" value="1"/>
</dbReference>
<dbReference type="CDD" id="cd06899">
    <property type="entry name" value="lectin_legume_LecRK_Arcelin_ConA"/>
    <property type="match status" value="1"/>
</dbReference>
<comment type="subcellular location">
    <subcellularLocation>
        <location evidence="1">Cell membrane</location>
        <topology evidence="1">Single-pass type I membrane protein</topology>
    </subcellularLocation>
</comment>
<dbReference type="Gene3D" id="2.60.120.200">
    <property type="match status" value="1"/>
</dbReference>
<dbReference type="InterPro" id="IPR000719">
    <property type="entry name" value="Prot_kinase_dom"/>
</dbReference>
<feature type="transmembrane region" description="Helical" evidence="19">
    <location>
        <begin position="285"/>
        <end position="310"/>
    </location>
</feature>
<proteinExistence type="inferred from homology"/>
<reference evidence="22" key="1">
    <citation type="submission" date="2017-07" db="EMBL/GenBank/DDBJ databases">
        <title>Taro Niue Genome Assembly and Annotation.</title>
        <authorList>
            <person name="Atibalentja N."/>
            <person name="Keating K."/>
            <person name="Fields C.J."/>
        </authorList>
    </citation>
    <scope>NUCLEOTIDE SEQUENCE</scope>
    <source>
        <strain evidence="22">Niue_2</strain>
        <tissue evidence="22">Leaf</tissue>
    </source>
</reference>
<keyword evidence="13 18" id="KW-0067">ATP-binding</keyword>
<feature type="signal peptide" evidence="20">
    <location>
        <begin position="1"/>
        <end position="19"/>
    </location>
</feature>
<dbReference type="InterPro" id="IPR050528">
    <property type="entry name" value="L-type_Lectin-RKs"/>
</dbReference>
<dbReference type="FunFam" id="1.10.510.10:FF:000517">
    <property type="entry name" value="Putative receptor kinase Lecrk"/>
    <property type="match status" value="1"/>
</dbReference>
<dbReference type="Gene3D" id="3.30.200.20">
    <property type="entry name" value="Phosphorylase Kinase, domain 1"/>
    <property type="match status" value="1"/>
</dbReference>
<evidence type="ECO:0000313" key="23">
    <source>
        <dbReference type="Proteomes" id="UP000652761"/>
    </source>
</evidence>
<dbReference type="GO" id="GO:0004674">
    <property type="term" value="F:protein serine/threonine kinase activity"/>
    <property type="evidence" value="ECO:0007669"/>
    <property type="project" value="UniProtKB-KW"/>
</dbReference>
<dbReference type="PROSITE" id="PS00107">
    <property type="entry name" value="PROTEIN_KINASE_ATP"/>
    <property type="match status" value="1"/>
</dbReference>
<evidence type="ECO:0000256" key="19">
    <source>
        <dbReference type="SAM" id="Phobius"/>
    </source>
</evidence>
<dbReference type="SUPFAM" id="SSF56112">
    <property type="entry name" value="Protein kinase-like (PK-like)"/>
    <property type="match status" value="1"/>
</dbReference>
<dbReference type="SUPFAM" id="SSF49899">
    <property type="entry name" value="Concanavalin A-like lectins/glucanases"/>
    <property type="match status" value="1"/>
</dbReference>
<evidence type="ECO:0000256" key="13">
    <source>
        <dbReference type="ARBA" id="ARBA00022840"/>
    </source>
</evidence>
<evidence type="ECO:0000256" key="2">
    <source>
        <dbReference type="ARBA" id="ARBA00008536"/>
    </source>
</evidence>
<dbReference type="Proteomes" id="UP000652761">
    <property type="component" value="Unassembled WGS sequence"/>
</dbReference>
<evidence type="ECO:0000256" key="9">
    <source>
        <dbReference type="ARBA" id="ARBA00022729"/>
    </source>
</evidence>
<keyword evidence="16" id="KW-0675">Receptor</keyword>
<evidence type="ECO:0000313" key="22">
    <source>
        <dbReference type="EMBL" id="MQM22864.1"/>
    </source>
</evidence>
<keyword evidence="15 19" id="KW-0472">Membrane</keyword>
<evidence type="ECO:0000256" key="5">
    <source>
        <dbReference type="ARBA" id="ARBA00022475"/>
    </source>
</evidence>
<evidence type="ECO:0000256" key="8">
    <source>
        <dbReference type="ARBA" id="ARBA00022692"/>
    </source>
</evidence>
<feature type="chain" id="PRO_5033037377" description="non-specific serine/threonine protein kinase" evidence="20">
    <location>
        <begin position="20"/>
        <end position="664"/>
    </location>
</feature>
<dbReference type="InterPro" id="IPR001220">
    <property type="entry name" value="Legume_lectin_dom"/>
</dbReference>